<gene>
    <name evidence="2" type="ORF">DICPUDRAFT_146587</name>
</gene>
<dbReference type="AlphaFoldDB" id="F0Z6C6"/>
<reference evidence="3" key="1">
    <citation type="journal article" date="2011" name="Genome Biol.">
        <title>Comparative genomics of the social amoebae Dictyostelium discoideum and Dictyostelium purpureum.</title>
        <authorList>
            <consortium name="US DOE Joint Genome Institute (JGI-PGF)"/>
            <person name="Sucgang R."/>
            <person name="Kuo A."/>
            <person name="Tian X."/>
            <person name="Salerno W."/>
            <person name="Parikh A."/>
            <person name="Feasley C.L."/>
            <person name="Dalin E."/>
            <person name="Tu H."/>
            <person name="Huang E."/>
            <person name="Barry K."/>
            <person name="Lindquist E."/>
            <person name="Shapiro H."/>
            <person name="Bruce D."/>
            <person name="Schmutz J."/>
            <person name="Salamov A."/>
            <person name="Fey P."/>
            <person name="Gaudet P."/>
            <person name="Anjard C."/>
            <person name="Babu M.M."/>
            <person name="Basu S."/>
            <person name="Bushmanova Y."/>
            <person name="van der Wel H."/>
            <person name="Katoh-Kurasawa M."/>
            <person name="Dinh C."/>
            <person name="Coutinho P.M."/>
            <person name="Saito T."/>
            <person name="Elias M."/>
            <person name="Schaap P."/>
            <person name="Kay R.R."/>
            <person name="Henrissat B."/>
            <person name="Eichinger L."/>
            <person name="Rivero F."/>
            <person name="Putnam N.H."/>
            <person name="West C.M."/>
            <person name="Loomis W.F."/>
            <person name="Chisholm R.L."/>
            <person name="Shaulsky G."/>
            <person name="Strassmann J.E."/>
            <person name="Queller D.C."/>
            <person name="Kuspa A."/>
            <person name="Grigoriev I.V."/>
        </authorList>
    </citation>
    <scope>NUCLEOTIDE SEQUENCE [LARGE SCALE GENOMIC DNA]</scope>
    <source>
        <strain evidence="3">QSDP1</strain>
    </source>
</reference>
<keyword evidence="3" id="KW-1185">Reference proteome</keyword>
<sequence length="1067" mass="125918">MTRIGKDKDQLIDEEPHPQSNSNNNNKLNWSNINKQYYKYINSIVNEINIPPRRELMSTISSQCPFELNFKVKWLYEACKAIHSIKFYNSDKEVVEVSKKNGGGYLRTNFFISQDELAEIFYLEIGKLSTLYSKSIQYYCIFGNNEFQTIEFSNSGFRISKQLFLNSFKYGKYELLNEYLLKTIEKYPENVIITTVQQELDPEIYNSSKNSVAKEKVTNKSLSLLFKYYNDLMDVLKHRVYNFKTLHINSIMDKKKIEKYRKLFIFIKSVKDKVFFKILLSNYLRVFVRFDFDKLIEAIYETDNVRAMSSLYETLEELIINERIYTIDTVAFRFEGFISKYHSYKVSSYILKKFYFSKSNSAINLQKELEKAKNCKHVSILYSNKVLNSKVNISSYSDDKIITSDLVWNSVMNRLSKDREILQLEQQEVLPPENKNNHDENTINYRDYVNKLNWSKIFKNCFRFIKIINELNIPPPLKNFKFFSPESWRLLMSTPYNCIEISKRNGGGILRINYIVTQDEIDKMSFSEYELNLRITEIDLTQSINLKIKNLLRSYLEIGKLSTLYSKNIQYYCIFGNDEFQTIEFSNETFSSFQINPNASSNFNGILINKKLFLNSFKYGKYELLNEYLLKSIEKDPVNVIISTIQHEIDIITNQNNSSKLPSLLFKHCNNSDSQEQFLKQIFLIINNNSIMISHKLNPHFILSLIILTDDINLINFSAQLFKDLLKTNNNGNKNFNNNKSVLSIVNNYKNLLLYTQSSKTLKLLLELFNNQNFNKKELFDYQVWFFNGRLDLLSTFIELNCDSLRFISLKECNFKPNSKQYKNYLSSCKYAISRKESFQFSTSIIKESVLHTNFCKERFTTSKDIENFKYIIENTNETYRPLELLSHLPYAINLPIAKFCSWIINNRFFDIRNNRCIVNRSEIKLLEYYANKLTIEGGPFSHFIADSKSVLDAIASCGDFGTIQQVYNRFTTEEKKLDQNLIKTFIELGDHRILKLFDWNNKFYKKTLVKLALYHDHVVVVISIFRTNFIIDNDKLKRSSYRNKYSSLDYLKLSAYQVTENVTFFN</sequence>
<dbReference type="FunCoup" id="F0Z6C6">
    <property type="interactions" value="937"/>
</dbReference>
<dbReference type="PANTHER" id="PTHR31550:SF2">
    <property type="entry name" value="ANKYRIN REPEAT PROTEIN-RELATED"/>
    <property type="match status" value="1"/>
</dbReference>
<proteinExistence type="predicted"/>
<evidence type="ECO:0000313" key="3">
    <source>
        <dbReference type="Proteomes" id="UP000001064"/>
    </source>
</evidence>
<dbReference type="KEGG" id="dpp:DICPUDRAFT_146587"/>
<dbReference type="VEuPathDB" id="AmoebaDB:DICPUDRAFT_146587"/>
<name>F0Z6C6_DICPU</name>
<dbReference type="Proteomes" id="UP000001064">
    <property type="component" value="Unassembled WGS sequence"/>
</dbReference>
<dbReference type="RefSeq" id="XP_003283013.1">
    <property type="nucleotide sequence ID" value="XM_003282965.1"/>
</dbReference>
<dbReference type="PANTHER" id="PTHR31550">
    <property type="entry name" value="ANKYRIN REPEAT PROTEIN-RELATED-RELATED"/>
    <property type="match status" value="1"/>
</dbReference>
<organism evidence="2 3">
    <name type="scientific">Dictyostelium purpureum</name>
    <name type="common">Slime mold</name>
    <dbReference type="NCBI Taxonomy" id="5786"/>
    <lineage>
        <taxon>Eukaryota</taxon>
        <taxon>Amoebozoa</taxon>
        <taxon>Evosea</taxon>
        <taxon>Eumycetozoa</taxon>
        <taxon>Dictyostelia</taxon>
        <taxon>Dictyosteliales</taxon>
        <taxon>Dictyosteliaceae</taxon>
        <taxon>Dictyostelium</taxon>
    </lineage>
</organism>
<accession>F0Z6C6</accession>
<feature type="compositionally biased region" description="Basic and acidic residues" evidence="1">
    <location>
        <begin position="1"/>
        <end position="17"/>
    </location>
</feature>
<evidence type="ECO:0000256" key="1">
    <source>
        <dbReference type="SAM" id="MobiDB-lite"/>
    </source>
</evidence>
<dbReference type="GeneID" id="10503486"/>
<feature type="region of interest" description="Disordered" evidence="1">
    <location>
        <begin position="1"/>
        <end position="28"/>
    </location>
</feature>
<dbReference type="InParanoid" id="F0Z6C6"/>
<evidence type="ECO:0000313" key="2">
    <source>
        <dbReference type="EMBL" id="EGC40466.1"/>
    </source>
</evidence>
<protein>
    <submittedName>
        <fullName evidence="2">Uncharacterized protein</fullName>
    </submittedName>
</protein>
<dbReference type="EMBL" id="GL870942">
    <property type="protein sequence ID" value="EGC40466.1"/>
    <property type="molecule type" value="Genomic_DNA"/>
</dbReference>